<proteinExistence type="inferred from homology"/>
<dbReference type="GO" id="GO:0042026">
    <property type="term" value="P:protein refolding"/>
    <property type="evidence" value="ECO:0007669"/>
    <property type="project" value="UniProtKB-ARBA"/>
</dbReference>
<keyword evidence="6" id="KW-0143">Chaperone</keyword>
<evidence type="ECO:0000256" key="1">
    <source>
        <dbReference type="ARBA" id="ARBA00000971"/>
    </source>
</evidence>
<dbReference type="PANTHER" id="PTHR47861:SF3">
    <property type="entry name" value="FKBP-TYPE PEPTIDYL-PROLYL CIS-TRANS ISOMERASE SLYD"/>
    <property type="match status" value="1"/>
</dbReference>
<dbReference type="GO" id="GO:0003755">
    <property type="term" value="F:peptidyl-prolyl cis-trans isomerase activity"/>
    <property type="evidence" value="ECO:0007669"/>
    <property type="project" value="UniProtKB-UniRule"/>
</dbReference>
<dbReference type="InterPro" id="IPR001179">
    <property type="entry name" value="PPIase_FKBP_dom"/>
</dbReference>
<keyword evidence="13" id="KW-1185">Reference proteome</keyword>
<evidence type="ECO:0000256" key="10">
    <source>
        <dbReference type="RuleBase" id="RU003915"/>
    </source>
</evidence>
<comment type="similarity">
    <text evidence="3 10">Belongs to the FKBP-type PPIase family.</text>
</comment>
<gene>
    <name evidence="12" type="ORF">FSB73_11045</name>
</gene>
<dbReference type="OrthoDB" id="9808891at2"/>
<dbReference type="EMBL" id="CP042434">
    <property type="protein sequence ID" value="QEC72128.1"/>
    <property type="molecule type" value="Genomic_DNA"/>
</dbReference>
<dbReference type="Proteomes" id="UP000321291">
    <property type="component" value="Chromosome"/>
</dbReference>
<dbReference type="PANTHER" id="PTHR47861">
    <property type="entry name" value="FKBP-TYPE PEPTIDYL-PROLYL CIS-TRANS ISOMERASE SLYD"/>
    <property type="match status" value="1"/>
</dbReference>
<keyword evidence="4" id="KW-0963">Cytoplasm</keyword>
<dbReference type="GO" id="GO:0005737">
    <property type="term" value="C:cytoplasm"/>
    <property type="evidence" value="ECO:0007669"/>
    <property type="project" value="UniProtKB-SubCell"/>
</dbReference>
<comment type="catalytic activity">
    <reaction evidence="1 9 10">
        <text>[protein]-peptidylproline (omega=180) = [protein]-peptidylproline (omega=0)</text>
        <dbReference type="Rhea" id="RHEA:16237"/>
        <dbReference type="Rhea" id="RHEA-COMP:10747"/>
        <dbReference type="Rhea" id="RHEA-COMP:10748"/>
        <dbReference type="ChEBI" id="CHEBI:83833"/>
        <dbReference type="ChEBI" id="CHEBI:83834"/>
        <dbReference type="EC" id="5.2.1.8"/>
    </reaction>
</comment>
<dbReference type="Gene3D" id="3.10.50.40">
    <property type="match status" value="1"/>
</dbReference>
<protein>
    <recommendedName>
        <fullName evidence="10">Peptidyl-prolyl cis-trans isomerase</fullName>
        <ecNumber evidence="10">5.2.1.8</ecNumber>
    </recommendedName>
</protein>
<evidence type="ECO:0000256" key="8">
    <source>
        <dbReference type="ARBA" id="ARBA00037071"/>
    </source>
</evidence>
<dbReference type="SUPFAM" id="SSF54534">
    <property type="entry name" value="FKBP-like"/>
    <property type="match status" value="1"/>
</dbReference>
<evidence type="ECO:0000313" key="12">
    <source>
        <dbReference type="EMBL" id="QEC72128.1"/>
    </source>
</evidence>
<comment type="subcellular location">
    <subcellularLocation>
        <location evidence="2">Cytoplasm</location>
    </subcellularLocation>
</comment>
<feature type="domain" description="PPIase FKBP-type" evidence="11">
    <location>
        <begin position="7"/>
        <end position="90"/>
    </location>
</feature>
<sequence>MQTAKKGDKVKVHYHGKLTDGTTFDSSEGRAPLEFEVGSGQVIPGFDEGVTGLQIGEKKTVNIPAAQAYGPVSDDQIVEFPKSQFPADMTPEVGMPLQMSNDQGQTFQVVIKEVKEDSVVLDANHPLAGKDLVFDIELVDIVPGKSSIIMP</sequence>
<evidence type="ECO:0000256" key="4">
    <source>
        <dbReference type="ARBA" id="ARBA00022490"/>
    </source>
</evidence>
<evidence type="ECO:0000256" key="3">
    <source>
        <dbReference type="ARBA" id="ARBA00006577"/>
    </source>
</evidence>
<dbReference type="KEGG" id="agi:FSB73_11045"/>
<evidence type="ECO:0000313" key="13">
    <source>
        <dbReference type="Proteomes" id="UP000321291"/>
    </source>
</evidence>
<keyword evidence="7 9" id="KW-0413">Isomerase</keyword>
<dbReference type="AlphaFoldDB" id="A0A5B8VPF4"/>
<organism evidence="12 13">
    <name type="scientific">Arachidicoccus ginsenosidivorans</name>
    <dbReference type="NCBI Taxonomy" id="496057"/>
    <lineage>
        <taxon>Bacteria</taxon>
        <taxon>Pseudomonadati</taxon>
        <taxon>Bacteroidota</taxon>
        <taxon>Chitinophagia</taxon>
        <taxon>Chitinophagales</taxon>
        <taxon>Chitinophagaceae</taxon>
        <taxon>Arachidicoccus</taxon>
    </lineage>
</organism>
<evidence type="ECO:0000256" key="5">
    <source>
        <dbReference type="ARBA" id="ARBA00023110"/>
    </source>
</evidence>
<dbReference type="Pfam" id="PF00254">
    <property type="entry name" value="FKBP_C"/>
    <property type="match status" value="1"/>
</dbReference>
<dbReference type="InterPro" id="IPR046357">
    <property type="entry name" value="PPIase_dom_sf"/>
</dbReference>
<reference evidence="12 13" key="1">
    <citation type="journal article" date="2017" name="Int. J. Syst. Evol. Microbiol.">
        <title>Arachidicoccus ginsenosidivorans sp. nov., with ginsenoside-converting activity isolated from ginseng cultivating soil.</title>
        <authorList>
            <person name="Siddiqi M.Z."/>
            <person name="Aslam Z."/>
            <person name="Im W.T."/>
        </authorList>
    </citation>
    <scope>NUCLEOTIDE SEQUENCE [LARGE SCALE GENOMIC DNA]</scope>
    <source>
        <strain evidence="12 13">Gsoil 809</strain>
    </source>
</reference>
<evidence type="ECO:0000256" key="2">
    <source>
        <dbReference type="ARBA" id="ARBA00004496"/>
    </source>
</evidence>
<evidence type="ECO:0000256" key="6">
    <source>
        <dbReference type="ARBA" id="ARBA00023186"/>
    </source>
</evidence>
<accession>A0A5B8VPF4</accession>
<keyword evidence="5 9" id="KW-0697">Rotamase</keyword>
<comment type="function">
    <text evidence="8">Also involved in hydrogenase metallocenter assembly, probably by participating in the nickel insertion step. This function in hydrogenase biosynthesis requires chaperone activity and the presence of the metal-binding domain, but not PPIase activity.</text>
</comment>
<evidence type="ECO:0000259" key="11">
    <source>
        <dbReference type="PROSITE" id="PS50059"/>
    </source>
</evidence>
<name>A0A5B8VPF4_9BACT</name>
<evidence type="ECO:0000256" key="7">
    <source>
        <dbReference type="ARBA" id="ARBA00023235"/>
    </source>
</evidence>
<dbReference type="PROSITE" id="PS50059">
    <property type="entry name" value="FKBP_PPIASE"/>
    <property type="match status" value="1"/>
</dbReference>
<evidence type="ECO:0000256" key="9">
    <source>
        <dbReference type="PROSITE-ProRule" id="PRU00277"/>
    </source>
</evidence>
<dbReference type="EC" id="5.2.1.8" evidence="10"/>
<dbReference type="RefSeq" id="WP_146781878.1">
    <property type="nucleotide sequence ID" value="NZ_CP042434.1"/>
</dbReference>